<dbReference type="HOGENOM" id="CLU_004534_2_1_9"/>
<dbReference type="NCBIfam" id="TIGR03061">
    <property type="entry name" value="pip_yhgE_Nterm"/>
    <property type="match status" value="1"/>
</dbReference>
<keyword evidence="3 7" id="KW-1133">Transmembrane helix</keyword>
<evidence type="ECO:0000259" key="8">
    <source>
        <dbReference type="Pfam" id="PF12698"/>
    </source>
</evidence>
<feature type="coiled-coil region" evidence="5">
    <location>
        <begin position="479"/>
        <end position="506"/>
    </location>
</feature>
<dbReference type="GO" id="GO:0016020">
    <property type="term" value="C:membrane"/>
    <property type="evidence" value="ECO:0007669"/>
    <property type="project" value="UniProtKB-SubCell"/>
</dbReference>
<evidence type="ECO:0000313" key="9">
    <source>
        <dbReference type="EMBL" id="AAW53123.1"/>
    </source>
</evidence>
<evidence type="ECO:0000256" key="7">
    <source>
        <dbReference type="SAM" id="Phobius"/>
    </source>
</evidence>
<feature type="transmembrane region" description="Helical" evidence="7">
    <location>
        <begin position="825"/>
        <end position="845"/>
    </location>
</feature>
<evidence type="ECO:0000256" key="3">
    <source>
        <dbReference type="ARBA" id="ARBA00022989"/>
    </source>
</evidence>
<evidence type="ECO:0000313" key="10">
    <source>
        <dbReference type="Proteomes" id="UP000000531"/>
    </source>
</evidence>
<accession>Q5HKT0</accession>
<feature type="transmembrane region" description="Helical" evidence="7">
    <location>
        <begin position="757"/>
        <end position="776"/>
    </location>
</feature>
<evidence type="ECO:0000256" key="4">
    <source>
        <dbReference type="ARBA" id="ARBA00023136"/>
    </source>
</evidence>
<dbReference type="eggNOG" id="COG1511">
    <property type="taxonomic scope" value="Bacteria"/>
</dbReference>
<protein>
    <submittedName>
        <fullName evidence="9">Phage infection protein</fullName>
    </submittedName>
</protein>
<evidence type="ECO:0000256" key="1">
    <source>
        <dbReference type="ARBA" id="ARBA00004141"/>
    </source>
</evidence>
<feature type="domain" description="ABC-2 type transporter transmembrane" evidence="8">
    <location>
        <begin position="478"/>
        <end position="929"/>
    </location>
</feature>
<dbReference type="STRING" id="176279.SERP2262"/>
<dbReference type="InterPro" id="IPR051328">
    <property type="entry name" value="T7SS_ABC-Transporter"/>
</dbReference>
<dbReference type="KEGG" id="ser:SERP2262"/>
<evidence type="ECO:0000256" key="6">
    <source>
        <dbReference type="SAM" id="MobiDB-lite"/>
    </source>
</evidence>
<feature type="transmembrane region" description="Helical" evidence="7">
    <location>
        <begin position="857"/>
        <end position="876"/>
    </location>
</feature>
<dbReference type="eggNOG" id="COG1682">
    <property type="taxonomic scope" value="Bacteria"/>
</dbReference>
<name>Q5HKT0_STAEQ</name>
<evidence type="ECO:0000256" key="2">
    <source>
        <dbReference type="ARBA" id="ARBA00022692"/>
    </source>
</evidence>
<keyword evidence="2 7" id="KW-0812">Transmembrane</keyword>
<feature type="compositionally biased region" description="Polar residues" evidence="6">
    <location>
        <begin position="341"/>
        <end position="359"/>
    </location>
</feature>
<feature type="region of interest" description="Disordered" evidence="6">
    <location>
        <begin position="341"/>
        <end position="394"/>
    </location>
</feature>
<gene>
    <name evidence="9" type="ordered locus">SERP2262</name>
</gene>
<dbReference type="AlphaFoldDB" id="Q5HKT0"/>
<feature type="transmembrane region" description="Helical" evidence="7">
    <location>
        <begin position="910"/>
        <end position="932"/>
    </location>
</feature>
<dbReference type="InterPro" id="IPR017500">
    <property type="entry name" value="Phage_infect_YhgE_N"/>
</dbReference>
<dbReference type="EMBL" id="CP000029">
    <property type="protein sequence ID" value="AAW53123.1"/>
    <property type="molecule type" value="Genomic_DNA"/>
</dbReference>
<dbReference type="InterPro" id="IPR013525">
    <property type="entry name" value="ABC2_TM"/>
</dbReference>
<dbReference type="Pfam" id="PF12698">
    <property type="entry name" value="ABC2_membrane_3"/>
    <property type="match status" value="2"/>
</dbReference>
<dbReference type="PANTHER" id="PTHR43077:SF10">
    <property type="entry name" value="TRANSPORT PERMEASE PROTEIN"/>
    <property type="match status" value="1"/>
</dbReference>
<organism evidence="9 10">
    <name type="scientific">Staphylococcus epidermidis (strain ATCC 35984 / DSM 28319 / BCRC 17069 / CCUG 31568 / BM 3577 / RP62A)</name>
    <dbReference type="NCBI Taxonomy" id="176279"/>
    <lineage>
        <taxon>Bacteria</taxon>
        <taxon>Bacillati</taxon>
        <taxon>Bacillota</taxon>
        <taxon>Bacilli</taxon>
        <taxon>Bacillales</taxon>
        <taxon>Staphylococcaceae</taxon>
        <taxon>Staphylococcus</taxon>
    </lineage>
</organism>
<reference evidence="9 10" key="1">
    <citation type="journal article" date="2005" name="J. Bacteriol.">
        <title>Insights on evolution of virulence and resistance from the complete genome analysis of an early methicillin-resistant Staphylococcus aureus strain and a biofilm-producing methicillin-resistant Staphylococcus epidermidis strain.</title>
        <authorList>
            <person name="Gill S.R."/>
            <person name="Fouts D.E."/>
            <person name="Archer G.L."/>
            <person name="Mongodin E.F."/>
            <person name="Deboy R.T."/>
            <person name="Ravel J."/>
            <person name="Paulsen I.T."/>
            <person name="Kolonay J.F."/>
            <person name="Brinkac L."/>
            <person name="Beanan M."/>
            <person name="Dodson R.J."/>
            <person name="Daugherty S.C."/>
            <person name="Madupu R."/>
            <person name="Angiuoli S.V."/>
            <person name="Durkin A.S."/>
            <person name="Haft D.H."/>
            <person name="Vamathevan J."/>
            <person name="Khouri H."/>
            <person name="Utterback T."/>
            <person name="Lee C."/>
            <person name="Dimitrov G."/>
            <person name="Jiang L."/>
            <person name="Qin H."/>
            <person name="Weidman J."/>
            <person name="Tran K."/>
            <person name="Kang K."/>
            <person name="Hance I.R."/>
            <person name="Nelson K.E."/>
            <person name="Fraser C.M."/>
        </authorList>
    </citation>
    <scope>NUCLEOTIDE SEQUENCE [LARGE SCALE GENOMIC DNA]</scope>
    <source>
        <strain evidence="10">ATCC 35984 / RP62A</strain>
    </source>
</reference>
<keyword evidence="4 7" id="KW-0472">Membrane</keyword>
<evidence type="ECO:0000256" key="5">
    <source>
        <dbReference type="SAM" id="Coils"/>
    </source>
</evidence>
<dbReference type="GO" id="GO:0140359">
    <property type="term" value="F:ABC-type transporter activity"/>
    <property type="evidence" value="ECO:0007669"/>
    <property type="project" value="InterPro"/>
</dbReference>
<feature type="transmembrane region" description="Helical" evidence="7">
    <location>
        <begin position="797"/>
        <end position="819"/>
    </location>
</feature>
<dbReference type="Proteomes" id="UP000000531">
    <property type="component" value="Chromosome"/>
</dbReference>
<feature type="domain" description="ABC-2 type transporter transmembrane" evidence="8">
    <location>
        <begin position="32"/>
        <end position="205"/>
    </location>
</feature>
<dbReference type="NCBIfam" id="TIGR03062">
    <property type="entry name" value="pip_yhgE_Cterm"/>
    <property type="match status" value="1"/>
</dbReference>
<sequence length="954" mass="105132">MKMKNALKLFITDLKRVAKTPGVWVILAGLAILPSFYAWFNLWAMWDPYGHTGHIKVAVVNEDQGEKVRGKNINVGNKMVKTLKKNDSFDWQFVSREKADHEIKMGKYYAGIYIPKKFTHEITGTLRKHPQKADIDFKVNQKINAVAAKLTDTGSSFVIDKANKQFNKTVATALLSEANKVGLSIEDNVPTINKIKSAVYQANNSLPKINQFADKIIELNKHQDDLDAYANQFRSLGKYKGNVLDAQEKLNAVNSSIPALNERAKLILALDSYMPNIERILNVAANDVPAQFPRINRGVDIASEGIDAASGQLNDAKGYLTQAKARVGDYQEAAGRAQDVNNQANQNLRNQTSTTPQSAIKSSHSEGKSHSSIKTVPVSQSGENQPVYGDNILSNSDVKSMNTALTEALLSLSNQTDQQAQATQQDIKSLKNIAYGVIASDKPSEFKEPLKNIKSRLENASKYNQQFIDILSELEKSEHVDLSNEIKQVKEANNSINDNLKSTNQLIDALSNGSSGQLEAVNVLRDLPNLNKRLDTLRNYIKKELNRNLLAVSNEITDQLNKGQNTLSTIQSKLNTINRVINAGQDILNSGKKRIDTIQTALPAIENAYINAMRTAQAYFPTAKKDVAKAADFVRNDLPGLERELANVTQSVNQKIPSLFSRYDNAVDLLNEKQPQAKEALASLADFSENKLPDVEKDLKKANKIFKKLDKDDAVDKLIDTLKNDLKKQADIVANPINKKTTDVFPVKDYGSGMTPFYTALSIWVGGLLMVSLLSVDNKHEHLQPIMTKRQVYLGKSGFFFLLGIIQALIVSIGDLVILKASIESPILFVSIAVFSSLVFNSIIYTSVSLLGNPGKAVAIILLVLQIAGGGGTFPIQTTPEFFQAISPYLPFTYSIDALRETVGGIVPEILITKVIILGLFGIGFMVVGYCLKPVTDPIIRKIAEKADESKVTE</sequence>
<dbReference type="Gene3D" id="3.40.1710.10">
    <property type="entry name" value="abc type-2 transporter like domain"/>
    <property type="match status" value="1"/>
</dbReference>
<dbReference type="PANTHER" id="PTHR43077">
    <property type="entry name" value="TRANSPORT PERMEASE YVFS-RELATED"/>
    <property type="match status" value="1"/>
</dbReference>
<comment type="subcellular location">
    <subcellularLocation>
        <location evidence="1">Membrane</location>
        <topology evidence="1">Multi-pass membrane protein</topology>
    </subcellularLocation>
</comment>
<feature type="transmembrane region" description="Helical" evidence="7">
    <location>
        <begin position="21"/>
        <end position="46"/>
    </location>
</feature>
<dbReference type="InterPro" id="IPR017501">
    <property type="entry name" value="Phage_infect_YhgE_C"/>
</dbReference>
<keyword evidence="5" id="KW-0175">Coiled coil</keyword>
<keyword evidence="10" id="KW-1185">Reference proteome</keyword>
<proteinExistence type="predicted"/>